<dbReference type="PATRIC" id="fig|1503.3.peg.2397"/>
<keyword evidence="3" id="KW-1185">Reference proteome</keyword>
<name>A0A0L0WCC7_GOTPU</name>
<dbReference type="EMBL" id="LGSS01000004">
    <property type="protein sequence ID" value="KNF09123.1"/>
    <property type="molecule type" value="Genomic_DNA"/>
</dbReference>
<dbReference type="Pfam" id="PF13443">
    <property type="entry name" value="HTH_26"/>
    <property type="match status" value="1"/>
</dbReference>
<organism evidence="2 3">
    <name type="scientific">Gottschalkia purinilytica</name>
    <name type="common">Clostridium purinilyticum</name>
    <dbReference type="NCBI Taxonomy" id="1503"/>
    <lineage>
        <taxon>Bacteria</taxon>
        <taxon>Bacillati</taxon>
        <taxon>Bacillota</taxon>
        <taxon>Tissierellia</taxon>
        <taxon>Tissierellales</taxon>
        <taxon>Gottschalkiaceae</taxon>
        <taxon>Gottschalkia</taxon>
    </lineage>
</organism>
<dbReference type="STRING" id="1503.CLPU_4c01690"/>
<protein>
    <submittedName>
        <fullName evidence="2">Putative transcriptional regulator</fullName>
    </submittedName>
</protein>
<dbReference type="REBASE" id="129460">
    <property type="entry name" value="C.Gpu1384ORF1710P"/>
</dbReference>
<dbReference type="InterPro" id="IPR001387">
    <property type="entry name" value="Cro/C1-type_HTH"/>
</dbReference>
<reference evidence="3" key="1">
    <citation type="submission" date="2015-07" db="EMBL/GenBank/DDBJ databases">
        <title>Draft genome sequence of the purine-degrading Gottschalkia purinilyticum DSM 1384 (formerly Clostridium purinilyticum).</title>
        <authorList>
            <person name="Poehlein A."/>
            <person name="Schiel-Bengelsdorf B."/>
            <person name="Bengelsdorf F.R."/>
            <person name="Daniel R."/>
            <person name="Duerre P."/>
        </authorList>
    </citation>
    <scope>NUCLEOTIDE SEQUENCE [LARGE SCALE GENOMIC DNA]</scope>
    <source>
        <strain evidence="3">DSM 1384</strain>
    </source>
</reference>
<proteinExistence type="predicted"/>
<evidence type="ECO:0000259" key="1">
    <source>
        <dbReference type="Pfam" id="PF13443"/>
    </source>
</evidence>
<evidence type="ECO:0000313" key="3">
    <source>
        <dbReference type="Proteomes" id="UP000037267"/>
    </source>
</evidence>
<feature type="domain" description="HTH cro/C1-type" evidence="1">
    <location>
        <begin position="7"/>
        <end position="67"/>
    </location>
</feature>
<gene>
    <name evidence="2" type="ORF">CLPU_4c01690</name>
</gene>
<dbReference type="GO" id="GO:0003677">
    <property type="term" value="F:DNA binding"/>
    <property type="evidence" value="ECO:0007669"/>
    <property type="project" value="InterPro"/>
</dbReference>
<dbReference type="RefSeq" id="WP_050354692.1">
    <property type="nucleotide sequence ID" value="NZ_LGSS01000004.1"/>
</dbReference>
<dbReference type="OrthoDB" id="9804186at2"/>
<dbReference type="SUPFAM" id="SSF47413">
    <property type="entry name" value="lambda repressor-like DNA-binding domains"/>
    <property type="match status" value="1"/>
</dbReference>
<dbReference type="AlphaFoldDB" id="A0A0L0WCC7"/>
<comment type="caution">
    <text evidence="2">The sequence shown here is derived from an EMBL/GenBank/DDBJ whole genome shotgun (WGS) entry which is preliminary data.</text>
</comment>
<sequence>MSISYKKLWKLLIDRDMKKKDLRETAGISTASMAKLGKNENVNTEILVKVCNALNCNISDIMEIVDDDN</sequence>
<dbReference type="PANTHER" id="PTHR37301:SF1">
    <property type="entry name" value="DNA-BINDING PROTEIN"/>
    <property type="match status" value="1"/>
</dbReference>
<dbReference type="Gene3D" id="1.10.260.40">
    <property type="entry name" value="lambda repressor-like DNA-binding domains"/>
    <property type="match status" value="1"/>
</dbReference>
<accession>A0A0L0WCC7</accession>
<dbReference type="PANTHER" id="PTHR37301">
    <property type="entry name" value="DNA-BINDING PROTEIN-RELATED"/>
    <property type="match status" value="1"/>
</dbReference>
<dbReference type="Proteomes" id="UP000037267">
    <property type="component" value="Unassembled WGS sequence"/>
</dbReference>
<evidence type="ECO:0000313" key="2">
    <source>
        <dbReference type="EMBL" id="KNF09123.1"/>
    </source>
</evidence>
<dbReference type="InterPro" id="IPR010982">
    <property type="entry name" value="Lambda_DNA-bd_dom_sf"/>
</dbReference>